<keyword evidence="4" id="KW-0732">Signal</keyword>
<dbReference type="Pfam" id="PF01433">
    <property type="entry name" value="Peptidase_M1"/>
    <property type="match status" value="1"/>
</dbReference>
<comment type="caution">
    <text evidence="6">The sequence shown here is derived from an EMBL/GenBank/DDBJ whole genome shotgun (WGS) entry which is preliminary data.</text>
</comment>
<feature type="binding site" evidence="2">
    <location>
        <position position="345"/>
    </location>
    <ligand>
        <name>Zn(2+)</name>
        <dbReference type="ChEBI" id="CHEBI:29105"/>
        <note>catalytic</note>
    </ligand>
</feature>
<feature type="domain" description="Peptidase M1 membrane alanine aminopeptidase" evidence="5">
    <location>
        <begin position="338"/>
        <end position="456"/>
    </location>
</feature>
<proteinExistence type="predicted"/>
<dbReference type="InterPro" id="IPR027268">
    <property type="entry name" value="Peptidase_M4/M1_CTD_sf"/>
</dbReference>
<gene>
    <name evidence="6" type="ORF">GGR46_000664</name>
</gene>
<dbReference type="AlphaFoldDB" id="A0A7W6NVZ8"/>
<evidence type="ECO:0000313" key="6">
    <source>
        <dbReference type="EMBL" id="MBB4097131.1"/>
    </source>
</evidence>
<evidence type="ECO:0000256" key="3">
    <source>
        <dbReference type="SAM" id="MobiDB-lite"/>
    </source>
</evidence>
<evidence type="ECO:0000256" key="2">
    <source>
        <dbReference type="PIRSR" id="PIRSR634015-3"/>
    </source>
</evidence>
<dbReference type="InterPro" id="IPR034015">
    <property type="entry name" value="M1_LTA4H"/>
</dbReference>
<name>A0A7W6NVZ8_9SPHN</name>
<feature type="binding site" evidence="2">
    <location>
        <position position="368"/>
    </location>
    <ligand>
        <name>Zn(2+)</name>
        <dbReference type="ChEBI" id="CHEBI:29105"/>
        <note>catalytic</note>
    </ligand>
</feature>
<evidence type="ECO:0000259" key="5">
    <source>
        <dbReference type="Pfam" id="PF01433"/>
    </source>
</evidence>
<dbReference type="SUPFAM" id="SSF63737">
    <property type="entry name" value="Leukotriene A4 hydrolase N-terminal domain"/>
    <property type="match status" value="1"/>
</dbReference>
<dbReference type="InterPro" id="IPR042097">
    <property type="entry name" value="Aminopeptidase_N-like_N_sf"/>
</dbReference>
<evidence type="ECO:0000256" key="4">
    <source>
        <dbReference type="SAM" id="SignalP"/>
    </source>
</evidence>
<keyword evidence="6" id="KW-0645">Protease</keyword>
<feature type="signal peptide" evidence="4">
    <location>
        <begin position="1"/>
        <end position="32"/>
    </location>
</feature>
<feature type="active site" description="Proton donor" evidence="1">
    <location>
        <position position="429"/>
    </location>
</feature>
<keyword evidence="6" id="KW-0031">Aminopeptidase</keyword>
<evidence type="ECO:0000256" key="1">
    <source>
        <dbReference type="PIRSR" id="PIRSR634015-1"/>
    </source>
</evidence>
<dbReference type="EMBL" id="JACIEH010000001">
    <property type="protein sequence ID" value="MBB4097131.1"/>
    <property type="molecule type" value="Genomic_DNA"/>
</dbReference>
<accession>A0A7W6NVZ8</accession>
<dbReference type="GO" id="GO:0008237">
    <property type="term" value="F:metallopeptidase activity"/>
    <property type="evidence" value="ECO:0007669"/>
    <property type="project" value="InterPro"/>
</dbReference>
<dbReference type="Proteomes" id="UP000557392">
    <property type="component" value="Unassembled WGS sequence"/>
</dbReference>
<dbReference type="PANTHER" id="PTHR45726">
    <property type="entry name" value="LEUKOTRIENE A-4 HYDROLASE"/>
    <property type="match status" value="1"/>
</dbReference>
<feature type="active site" description="Proton acceptor" evidence="1">
    <location>
        <position position="346"/>
    </location>
</feature>
<keyword evidence="7" id="KW-1185">Reference proteome</keyword>
<feature type="region of interest" description="Disordered" evidence="3">
    <location>
        <begin position="35"/>
        <end position="55"/>
    </location>
</feature>
<dbReference type="PANTHER" id="PTHR45726:SF3">
    <property type="entry name" value="LEUKOTRIENE A-4 HYDROLASE"/>
    <property type="match status" value="1"/>
</dbReference>
<dbReference type="InterPro" id="IPR014782">
    <property type="entry name" value="Peptidase_M1_dom"/>
</dbReference>
<comment type="cofactor">
    <cofactor evidence="2">
        <name>Zn(2+)</name>
        <dbReference type="ChEBI" id="CHEBI:29105"/>
    </cofactor>
    <text evidence="2">Binds 1 zinc ion per subunit.</text>
</comment>
<feature type="binding site" evidence="2">
    <location>
        <position position="349"/>
    </location>
    <ligand>
        <name>Zn(2+)</name>
        <dbReference type="ChEBI" id="CHEBI:29105"/>
        <note>catalytic</note>
    </ligand>
</feature>
<keyword evidence="2" id="KW-0479">Metal-binding</keyword>
<evidence type="ECO:0000313" key="7">
    <source>
        <dbReference type="Proteomes" id="UP000557392"/>
    </source>
</evidence>
<dbReference type="GO" id="GO:0008270">
    <property type="term" value="F:zinc ion binding"/>
    <property type="evidence" value="ECO:0007669"/>
    <property type="project" value="InterPro"/>
</dbReference>
<protein>
    <submittedName>
        <fullName evidence="6">Aminopeptidase N</fullName>
    </submittedName>
</protein>
<dbReference type="Gene3D" id="1.10.390.10">
    <property type="entry name" value="Neutral Protease Domain 2"/>
    <property type="match status" value="1"/>
</dbReference>
<dbReference type="Gene3D" id="2.60.40.1730">
    <property type="entry name" value="tricorn interacting facor f3 domain"/>
    <property type="match status" value="1"/>
</dbReference>
<dbReference type="GO" id="GO:0004177">
    <property type="term" value="F:aminopeptidase activity"/>
    <property type="evidence" value="ECO:0007669"/>
    <property type="project" value="UniProtKB-KW"/>
</dbReference>
<feature type="chain" id="PRO_5031239202" evidence="4">
    <location>
        <begin position="33"/>
        <end position="583"/>
    </location>
</feature>
<dbReference type="SUPFAM" id="SSF55486">
    <property type="entry name" value="Metalloproteases ('zincins'), catalytic domain"/>
    <property type="match status" value="1"/>
</dbReference>
<dbReference type="CDD" id="cd09603">
    <property type="entry name" value="M1_APN_like"/>
    <property type="match status" value="1"/>
</dbReference>
<reference evidence="6 7" key="1">
    <citation type="submission" date="2020-08" db="EMBL/GenBank/DDBJ databases">
        <title>Genomic Encyclopedia of Type Strains, Phase IV (KMG-IV): sequencing the most valuable type-strain genomes for metagenomic binning, comparative biology and taxonomic classification.</title>
        <authorList>
            <person name="Goeker M."/>
        </authorList>
    </citation>
    <scope>NUCLEOTIDE SEQUENCE [LARGE SCALE GENOMIC DNA]</scope>
    <source>
        <strain evidence="6 7">DSM 101806</strain>
    </source>
</reference>
<sequence>MHRDSRLKEASIRTSLFLAASALALAALPAAAQTVKPGEPPITPTTQESGGPISPERAALHLDHADLAIEVFPATQRIAGVATLTITSAIAQKVLQIDLDRNLPVTAVTVDGKALTPKEWANPEGRLMVTLPRPLKAGGKAVVKITYGGTPHVAVRAPWDDGMVWAKTPGADRQPWIASTAEGYGCDLFWPCLDFPRGEPDMVDLHITVPKDLKVAGNGKLIGTDTLADGRTTWNWRTRSPNPYSVTLQIAPYKLLQADYKSRYGNTIPMQYWYLPGRDEKAKKLFAEFAPTLDFYESVIGPYPFGDEKVGVAETPHLGMEHQTINAYGNNYKQYPSGFDEIFQHELGHEWFGNQMSASNWDDYWLHEGYTQYLQPLYGQWREGDARYAIMMDEFRLQITNHAPIVSGQIRTEEQVYEEENGGPGQDIYVKGAWVLHTLRNLIGDDKFFEATRRLVYGRPDPKPGNFTPHFSTTPEFIGIVNQVAGKDLQWFFDVYLYQAPLPELVEQRQGDTLTLRWKVANDKPFPLPVEVSIDGKISKVEMPGGTATLKLPAGAHAIVDPNARILKYSAAVESYQRYAYRR</sequence>
<organism evidence="6 7">
    <name type="scientific">Sphingomonas kyeonggiensis</name>
    <dbReference type="NCBI Taxonomy" id="1268553"/>
    <lineage>
        <taxon>Bacteria</taxon>
        <taxon>Pseudomonadati</taxon>
        <taxon>Pseudomonadota</taxon>
        <taxon>Alphaproteobacteria</taxon>
        <taxon>Sphingomonadales</taxon>
        <taxon>Sphingomonadaceae</taxon>
        <taxon>Sphingomonas</taxon>
    </lineage>
</organism>
<keyword evidence="6" id="KW-0378">Hydrolase</keyword>
<keyword evidence="2" id="KW-0862">Zinc</keyword>